<evidence type="ECO:0000256" key="3">
    <source>
        <dbReference type="ARBA" id="ARBA00022759"/>
    </source>
</evidence>
<protein>
    <submittedName>
        <fullName evidence="6">Unannotated protein</fullName>
    </submittedName>
</protein>
<dbReference type="InterPro" id="IPR014721">
    <property type="entry name" value="Ribsml_uS5_D2-typ_fold_subgr"/>
</dbReference>
<dbReference type="NCBIfam" id="TIGR00188">
    <property type="entry name" value="rnpA"/>
    <property type="match status" value="1"/>
</dbReference>
<evidence type="ECO:0000256" key="4">
    <source>
        <dbReference type="ARBA" id="ARBA00022801"/>
    </source>
</evidence>
<accession>A0A6J6P8S4</accession>
<dbReference type="InterPro" id="IPR020568">
    <property type="entry name" value="Ribosomal_Su5_D2-typ_SF"/>
</dbReference>
<evidence type="ECO:0000313" key="6">
    <source>
        <dbReference type="EMBL" id="CAB4694852.1"/>
    </source>
</evidence>
<dbReference type="GO" id="GO:0030677">
    <property type="term" value="C:ribonuclease P complex"/>
    <property type="evidence" value="ECO:0007669"/>
    <property type="project" value="TreeGrafter"/>
</dbReference>
<dbReference type="HAMAP" id="MF_00227">
    <property type="entry name" value="RNase_P"/>
    <property type="match status" value="1"/>
</dbReference>
<dbReference type="PANTHER" id="PTHR33992:SF1">
    <property type="entry name" value="RIBONUCLEASE P PROTEIN COMPONENT"/>
    <property type="match status" value="1"/>
</dbReference>
<sequence>MKRAERLRTNTDFKRALRGRRFASSAFVLHTGSTKSPSSSGQVGFIVSKSVGNSVVRHRVARQLRAIISTRVSRLNPEDRFVVRALPAITTLPYSQIEAEIESALISAGRA</sequence>
<dbReference type="GO" id="GO:0042781">
    <property type="term" value="F:3'-tRNA processing endoribonuclease activity"/>
    <property type="evidence" value="ECO:0007669"/>
    <property type="project" value="TreeGrafter"/>
</dbReference>
<keyword evidence="2" id="KW-0540">Nuclease</keyword>
<evidence type="ECO:0000256" key="1">
    <source>
        <dbReference type="ARBA" id="ARBA00022694"/>
    </source>
</evidence>
<dbReference type="SUPFAM" id="SSF54211">
    <property type="entry name" value="Ribosomal protein S5 domain 2-like"/>
    <property type="match status" value="1"/>
</dbReference>
<evidence type="ECO:0000256" key="2">
    <source>
        <dbReference type="ARBA" id="ARBA00022722"/>
    </source>
</evidence>
<organism evidence="6">
    <name type="scientific">freshwater metagenome</name>
    <dbReference type="NCBI Taxonomy" id="449393"/>
    <lineage>
        <taxon>unclassified sequences</taxon>
        <taxon>metagenomes</taxon>
        <taxon>ecological metagenomes</taxon>
    </lineage>
</organism>
<keyword evidence="4" id="KW-0378">Hydrolase</keyword>
<keyword evidence="3" id="KW-0255">Endonuclease</keyword>
<dbReference type="PANTHER" id="PTHR33992">
    <property type="entry name" value="RIBONUCLEASE P PROTEIN COMPONENT"/>
    <property type="match status" value="1"/>
</dbReference>
<dbReference type="Pfam" id="PF00825">
    <property type="entry name" value="Ribonuclease_P"/>
    <property type="match status" value="1"/>
</dbReference>
<reference evidence="6" key="1">
    <citation type="submission" date="2020-05" db="EMBL/GenBank/DDBJ databases">
        <authorList>
            <person name="Chiriac C."/>
            <person name="Salcher M."/>
            <person name="Ghai R."/>
            <person name="Kavagutti S V."/>
        </authorList>
    </citation>
    <scope>NUCLEOTIDE SEQUENCE</scope>
</reference>
<keyword evidence="1" id="KW-0819">tRNA processing</keyword>
<dbReference type="GO" id="GO:0000049">
    <property type="term" value="F:tRNA binding"/>
    <property type="evidence" value="ECO:0007669"/>
    <property type="project" value="InterPro"/>
</dbReference>
<dbReference type="GO" id="GO:0004526">
    <property type="term" value="F:ribonuclease P activity"/>
    <property type="evidence" value="ECO:0007669"/>
    <property type="project" value="InterPro"/>
</dbReference>
<dbReference type="InterPro" id="IPR000100">
    <property type="entry name" value="RNase_P"/>
</dbReference>
<gene>
    <name evidence="6" type="ORF">UFOPK2423_00806</name>
</gene>
<dbReference type="Gene3D" id="3.30.230.10">
    <property type="match status" value="1"/>
</dbReference>
<dbReference type="AlphaFoldDB" id="A0A6J6P8S4"/>
<dbReference type="EMBL" id="CAEZXN010000015">
    <property type="protein sequence ID" value="CAB4694852.1"/>
    <property type="molecule type" value="Genomic_DNA"/>
</dbReference>
<evidence type="ECO:0000256" key="5">
    <source>
        <dbReference type="ARBA" id="ARBA00022884"/>
    </source>
</evidence>
<keyword evidence="5" id="KW-0694">RNA-binding</keyword>
<proteinExistence type="inferred from homology"/>
<name>A0A6J6P8S4_9ZZZZ</name>